<dbReference type="AlphaFoldDB" id="A0A517Q546"/>
<keyword evidence="1" id="KW-0472">Membrane</keyword>
<name>A0A517Q546_9PLAN</name>
<evidence type="ECO:0000256" key="1">
    <source>
        <dbReference type="SAM" id="Phobius"/>
    </source>
</evidence>
<proteinExistence type="predicted"/>
<protein>
    <submittedName>
        <fullName evidence="2">Uncharacterized protein</fullName>
    </submittedName>
</protein>
<dbReference type="EMBL" id="CP037421">
    <property type="protein sequence ID" value="QDT26745.1"/>
    <property type="molecule type" value="Genomic_DNA"/>
</dbReference>
<evidence type="ECO:0000313" key="3">
    <source>
        <dbReference type="Proteomes" id="UP000315647"/>
    </source>
</evidence>
<sequence length="100" mass="11790">MTEMENDEQTRPKLWWILMPLRFVTEITVGLYDFILSRYLVAAVLVGIIWGPLHLVWGISTGFYKWPTLIVGLILTGLWEGCSIFTIRHRVPRWMLLRED</sequence>
<feature type="transmembrane region" description="Helical" evidence="1">
    <location>
        <begin position="66"/>
        <end position="87"/>
    </location>
</feature>
<evidence type="ECO:0000313" key="2">
    <source>
        <dbReference type="EMBL" id="QDT26745.1"/>
    </source>
</evidence>
<feature type="transmembrane region" description="Helical" evidence="1">
    <location>
        <begin position="14"/>
        <end position="32"/>
    </location>
</feature>
<reference evidence="2 3" key="1">
    <citation type="submission" date="2019-03" db="EMBL/GenBank/DDBJ databases">
        <title>Deep-cultivation of Planctomycetes and their phenomic and genomic characterization uncovers novel biology.</title>
        <authorList>
            <person name="Wiegand S."/>
            <person name="Jogler M."/>
            <person name="Boedeker C."/>
            <person name="Pinto D."/>
            <person name="Vollmers J."/>
            <person name="Rivas-Marin E."/>
            <person name="Kohn T."/>
            <person name="Peeters S.H."/>
            <person name="Heuer A."/>
            <person name="Rast P."/>
            <person name="Oberbeckmann S."/>
            <person name="Bunk B."/>
            <person name="Jeske O."/>
            <person name="Meyerdierks A."/>
            <person name="Storesund J.E."/>
            <person name="Kallscheuer N."/>
            <person name="Luecker S."/>
            <person name="Lage O.M."/>
            <person name="Pohl T."/>
            <person name="Merkel B.J."/>
            <person name="Hornburger P."/>
            <person name="Mueller R.-W."/>
            <person name="Bruemmer F."/>
            <person name="Labrenz M."/>
            <person name="Spormann A.M."/>
            <person name="Op den Camp H."/>
            <person name="Overmann J."/>
            <person name="Amann R."/>
            <person name="Jetten M.S.M."/>
            <person name="Mascher T."/>
            <person name="Medema M.H."/>
            <person name="Devos D.P."/>
            <person name="Kaster A.-K."/>
            <person name="Ovreas L."/>
            <person name="Rohde M."/>
            <person name="Galperin M.Y."/>
            <person name="Jogler C."/>
        </authorList>
    </citation>
    <scope>NUCLEOTIDE SEQUENCE [LARGE SCALE GENOMIC DNA]</scope>
    <source>
        <strain evidence="2 3">Enr10</strain>
    </source>
</reference>
<dbReference type="Proteomes" id="UP000315647">
    <property type="component" value="Chromosome"/>
</dbReference>
<gene>
    <name evidence="2" type="ORF">Enr10x_20550</name>
</gene>
<organism evidence="2 3">
    <name type="scientific">Gimesia panareensis</name>
    <dbReference type="NCBI Taxonomy" id="2527978"/>
    <lineage>
        <taxon>Bacteria</taxon>
        <taxon>Pseudomonadati</taxon>
        <taxon>Planctomycetota</taxon>
        <taxon>Planctomycetia</taxon>
        <taxon>Planctomycetales</taxon>
        <taxon>Planctomycetaceae</taxon>
        <taxon>Gimesia</taxon>
    </lineage>
</organism>
<accession>A0A517Q546</accession>
<keyword evidence="1" id="KW-1133">Transmembrane helix</keyword>
<keyword evidence="3" id="KW-1185">Reference proteome</keyword>
<keyword evidence="1" id="KW-0812">Transmembrane</keyword>
<feature type="transmembrane region" description="Helical" evidence="1">
    <location>
        <begin position="39"/>
        <end position="60"/>
    </location>
</feature>